<dbReference type="Gene3D" id="2.40.50.140">
    <property type="entry name" value="Nucleic acid-binding proteins"/>
    <property type="match status" value="1"/>
</dbReference>
<evidence type="ECO:0000256" key="1">
    <source>
        <dbReference type="ARBA" id="ARBA00023125"/>
    </source>
</evidence>
<dbReference type="SUPFAM" id="SSF50249">
    <property type="entry name" value="Nucleic acid-binding proteins"/>
    <property type="match status" value="1"/>
</dbReference>
<name>A0A0Z8KVM6_STRSU</name>
<dbReference type="RefSeq" id="WP_024389275.1">
    <property type="nucleotide sequence ID" value="NZ_CEDF01000006.1"/>
</dbReference>
<evidence type="ECO:0000313" key="4">
    <source>
        <dbReference type="EMBL" id="CYV59828.1"/>
    </source>
</evidence>
<evidence type="ECO:0000313" key="5">
    <source>
        <dbReference type="Proteomes" id="UP000075193"/>
    </source>
</evidence>
<evidence type="ECO:0000256" key="2">
    <source>
        <dbReference type="PIRNR" id="PIRNR002070"/>
    </source>
</evidence>
<reference evidence="4 5" key="1">
    <citation type="submission" date="2016-02" db="EMBL/GenBank/DDBJ databases">
        <authorList>
            <consortium name="Pathogen Informatics"/>
        </authorList>
    </citation>
    <scope>NUCLEOTIDE SEQUENCE [LARGE SCALE GENOMIC DNA]</scope>
    <source>
        <strain evidence="4 5">LSS79</strain>
    </source>
</reference>
<sequence>MQTFIADGRVASIPDDAVGRTSKGNASFKFEFVCDSSLQDEQGKPIPSYFHVQIYGKQAEVMAQSLVKGSPILVKGEIIQRPYQDSQGQRRYYQYISPDQNRGITFLETKDAANRRRQGMQVPPPPPTDYPEPFDSGEPF</sequence>
<dbReference type="EMBL" id="FIIC01000006">
    <property type="protein sequence ID" value="CYV59828.1"/>
    <property type="molecule type" value="Genomic_DNA"/>
</dbReference>
<dbReference type="InterPro" id="IPR000424">
    <property type="entry name" value="Primosome_PriB/ssb"/>
</dbReference>
<accession>A0A0Z8KVM6</accession>
<dbReference type="Pfam" id="PF00436">
    <property type="entry name" value="SSB"/>
    <property type="match status" value="1"/>
</dbReference>
<gene>
    <name evidence="4" type="primary">ssb_1</name>
    <name evidence="4" type="ORF">ERS132441_00726</name>
</gene>
<keyword evidence="1 2" id="KW-0238">DNA-binding</keyword>
<evidence type="ECO:0000256" key="3">
    <source>
        <dbReference type="SAM" id="MobiDB-lite"/>
    </source>
</evidence>
<protein>
    <recommendedName>
        <fullName evidence="2">Single-stranded DNA-binding protein</fullName>
    </recommendedName>
</protein>
<dbReference type="PROSITE" id="PS50935">
    <property type="entry name" value="SSB"/>
    <property type="match status" value="1"/>
</dbReference>
<dbReference type="Proteomes" id="UP000075193">
    <property type="component" value="Unassembled WGS sequence"/>
</dbReference>
<dbReference type="GO" id="GO:0006260">
    <property type="term" value="P:DNA replication"/>
    <property type="evidence" value="ECO:0007669"/>
    <property type="project" value="InterPro"/>
</dbReference>
<dbReference type="AlphaFoldDB" id="A0A0Z8KVM6"/>
<dbReference type="InterPro" id="IPR012340">
    <property type="entry name" value="NA-bd_OB-fold"/>
</dbReference>
<proteinExistence type="predicted"/>
<dbReference type="InterPro" id="IPR011344">
    <property type="entry name" value="ssDNA-bd"/>
</dbReference>
<dbReference type="GO" id="GO:0003697">
    <property type="term" value="F:single-stranded DNA binding"/>
    <property type="evidence" value="ECO:0007669"/>
    <property type="project" value="InterPro"/>
</dbReference>
<organism evidence="4 5">
    <name type="scientific">Streptococcus suis</name>
    <dbReference type="NCBI Taxonomy" id="1307"/>
    <lineage>
        <taxon>Bacteria</taxon>
        <taxon>Bacillati</taxon>
        <taxon>Bacillota</taxon>
        <taxon>Bacilli</taxon>
        <taxon>Lactobacillales</taxon>
        <taxon>Streptococcaceae</taxon>
        <taxon>Streptococcus</taxon>
    </lineage>
</organism>
<dbReference type="PIRSF" id="PIRSF002070">
    <property type="entry name" value="SSB"/>
    <property type="match status" value="1"/>
</dbReference>
<dbReference type="CDD" id="cd04496">
    <property type="entry name" value="SSB_OBF"/>
    <property type="match status" value="1"/>
</dbReference>
<feature type="region of interest" description="Disordered" evidence="3">
    <location>
        <begin position="108"/>
        <end position="140"/>
    </location>
</feature>